<name>A0A3B0ZEK8_9ZZZZ</name>
<gene>
    <name evidence="1" type="ORF">MNBD_GAMMA16-1990</name>
</gene>
<evidence type="ECO:0008006" key="2">
    <source>
        <dbReference type="Google" id="ProtNLM"/>
    </source>
</evidence>
<dbReference type="GO" id="GO:0003887">
    <property type="term" value="F:DNA-directed DNA polymerase activity"/>
    <property type="evidence" value="ECO:0007669"/>
    <property type="project" value="InterPro"/>
</dbReference>
<proteinExistence type="predicted"/>
<dbReference type="PANTHER" id="PTHR38767">
    <property type="entry name" value="DNA POLYMERASE III SUBUNIT CHI"/>
    <property type="match status" value="1"/>
</dbReference>
<organism evidence="1">
    <name type="scientific">hydrothermal vent metagenome</name>
    <dbReference type="NCBI Taxonomy" id="652676"/>
    <lineage>
        <taxon>unclassified sequences</taxon>
        <taxon>metagenomes</taxon>
        <taxon>ecological metagenomes</taxon>
    </lineage>
</organism>
<dbReference type="PANTHER" id="PTHR38767:SF1">
    <property type="entry name" value="DNA POLYMERASE III SUBUNIT CHI"/>
    <property type="match status" value="1"/>
</dbReference>
<evidence type="ECO:0000313" key="1">
    <source>
        <dbReference type="EMBL" id="VAW84689.1"/>
    </source>
</evidence>
<dbReference type="InterPro" id="IPR036768">
    <property type="entry name" value="PolIII_chi_sf"/>
</dbReference>
<dbReference type="EMBL" id="UOFO01000051">
    <property type="protein sequence ID" value="VAW84689.1"/>
    <property type="molecule type" value="Genomic_DNA"/>
</dbReference>
<dbReference type="GO" id="GO:0003677">
    <property type="term" value="F:DNA binding"/>
    <property type="evidence" value="ECO:0007669"/>
    <property type="project" value="InterPro"/>
</dbReference>
<dbReference type="Gene3D" id="3.40.50.10110">
    <property type="entry name" value="DNA polymerase III subunit chi"/>
    <property type="match status" value="1"/>
</dbReference>
<dbReference type="SUPFAM" id="SSF102400">
    <property type="entry name" value="DNA polymerase III chi subunit"/>
    <property type="match status" value="1"/>
</dbReference>
<dbReference type="GO" id="GO:0006260">
    <property type="term" value="P:DNA replication"/>
    <property type="evidence" value="ECO:0007669"/>
    <property type="project" value="InterPro"/>
</dbReference>
<dbReference type="Pfam" id="PF04364">
    <property type="entry name" value="DNA_pol3_chi"/>
    <property type="match status" value="1"/>
</dbReference>
<reference evidence="1" key="1">
    <citation type="submission" date="2018-06" db="EMBL/GenBank/DDBJ databases">
        <authorList>
            <person name="Zhirakovskaya E."/>
        </authorList>
    </citation>
    <scope>NUCLEOTIDE SEQUENCE</scope>
</reference>
<dbReference type="InterPro" id="IPR007459">
    <property type="entry name" value="DNA_pol3_chi"/>
</dbReference>
<sequence>MQVDFYLLSISETMDGERFVCRLTEKVFRQKYRIYINTLNLAATSRLDDMLWTFSPGSFLPHSLANSEIEDDNEQIMIGHEAIPATAGDVLINMATDVPLAHTQFSRIVEIVYNTEQHKQVSRNHYRYYREQEYTISSHEITL</sequence>
<dbReference type="AlphaFoldDB" id="A0A3B0ZEK8"/>
<accession>A0A3B0ZEK8</accession>
<dbReference type="GO" id="GO:0032298">
    <property type="term" value="P:positive regulation of DNA-templated DNA replication initiation"/>
    <property type="evidence" value="ECO:0007669"/>
    <property type="project" value="TreeGrafter"/>
</dbReference>
<protein>
    <recommendedName>
        <fullName evidence="2">DNA polymerase III chi subunit</fullName>
    </recommendedName>
</protein>